<gene>
    <name evidence="1" type="ORF">M9Y10_000376</name>
</gene>
<proteinExistence type="predicted"/>
<dbReference type="EMBL" id="JAPFFF010000001">
    <property type="protein sequence ID" value="KAK8898107.1"/>
    <property type="molecule type" value="Genomic_DNA"/>
</dbReference>
<evidence type="ECO:0000313" key="1">
    <source>
        <dbReference type="EMBL" id="KAK8898107.1"/>
    </source>
</evidence>
<dbReference type="Proteomes" id="UP001470230">
    <property type="component" value="Unassembled WGS sequence"/>
</dbReference>
<dbReference type="PANTHER" id="PTHR24159">
    <property type="match status" value="1"/>
</dbReference>
<dbReference type="InterPro" id="IPR036770">
    <property type="entry name" value="Ankyrin_rpt-contain_sf"/>
</dbReference>
<accession>A0ABR2L4I0</accession>
<evidence type="ECO:0008006" key="3">
    <source>
        <dbReference type="Google" id="ProtNLM"/>
    </source>
</evidence>
<sequence length="358" mass="42466">MMYPEVQTYFKQKKKLHDTLLTYLEENEELEFKFQSLSDSKKEDFEKFLDLLTYISNNHTKTDEFSNKIGRILLNYKRKIKQTFSNSELLNIFESNKLILLFLLKNQFIVVDDLYNQYKNVADMCHFFFPEIKQKLDDQKAQQIEEELLEKDSNIFDNFEEKRKIGENDSYICTLIRYDSIQEFISYVTQSNFCLTSKIEPSIFETNQFLNDNQPTLIEYAAFFGSIKVFNYLRMAGVDLTPSLWLYSVHSNQATMIHLLETLHIQPPDNSYNSCLLEAIKCHHNNIALYILNNLIVEKDSLLYEKIDDCCMRYSNYSCFYDESTGNDAFFYYCKCNSVNIVDIGFEKEKDEIEKFII</sequence>
<comment type="caution">
    <text evidence="1">The sequence shown here is derived from an EMBL/GenBank/DDBJ whole genome shotgun (WGS) entry which is preliminary data.</text>
</comment>
<keyword evidence="2" id="KW-1185">Reference proteome</keyword>
<evidence type="ECO:0000313" key="2">
    <source>
        <dbReference type="Proteomes" id="UP001470230"/>
    </source>
</evidence>
<name>A0ABR2L4I0_9EUKA</name>
<dbReference type="SUPFAM" id="SSF48403">
    <property type="entry name" value="Ankyrin repeat"/>
    <property type="match status" value="1"/>
</dbReference>
<protein>
    <recommendedName>
        <fullName evidence="3">DUF3447 domain-containing protein</fullName>
    </recommendedName>
</protein>
<dbReference type="PANTHER" id="PTHR24159:SF5">
    <property type="entry name" value="ANK_REP_REGION DOMAIN-CONTAINING PROTEIN"/>
    <property type="match status" value="1"/>
</dbReference>
<organism evidence="1 2">
    <name type="scientific">Tritrichomonas musculus</name>
    <dbReference type="NCBI Taxonomy" id="1915356"/>
    <lineage>
        <taxon>Eukaryota</taxon>
        <taxon>Metamonada</taxon>
        <taxon>Parabasalia</taxon>
        <taxon>Tritrichomonadida</taxon>
        <taxon>Tritrichomonadidae</taxon>
        <taxon>Tritrichomonas</taxon>
    </lineage>
</organism>
<reference evidence="1 2" key="1">
    <citation type="submission" date="2024-04" db="EMBL/GenBank/DDBJ databases">
        <title>Tritrichomonas musculus Genome.</title>
        <authorList>
            <person name="Alves-Ferreira E."/>
            <person name="Grigg M."/>
            <person name="Lorenzi H."/>
            <person name="Galac M."/>
        </authorList>
    </citation>
    <scope>NUCLEOTIDE SEQUENCE [LARGE SCALE GENOMIC DNA]</scope>
    <source>
        <strain evidence="1 2">EAF2021</strain>
    </source>
</reference>